<sequence length="350" mass="37941">MPVASSNSLEQQVEGPRFVALGGVWLDEIRKGGKTVREDVVGGSVTFATLGARLFSPKDPANICLVLLKGAGFPVNMIHLFQSWKVDLILLAREDVPTARGVVHYGASESERYYERLTLPLNTSPDDLTKSVILCARCFHFFEVPATLSESVSKILNARRSQHDLERPLLIWEPQAKSCSPRSLEEHLMAAAMIDVFSPNHMELASFFGGVSDTEFDRCRVETHAARFVQAGIGPGNGCAVIRCAEHGCLITSRTISPTWLPAYYSADSKSVINTTGAGNAFLGAFAIGYQETGSYVEAGKYGAVAASLVVEQVGLPTLTGEGVGELWNGESTAHRLEEYKRRCEVGGRS</sequence>
<evidence type="ECO:0000259" key="1">
    <source>
        <dbReference type="Pfam" id="PF00294"/>
    </source>
</evidence>
<dbReference type="Gene3D" id="3.40.1190.20">
    <property type="match status" value="1"/>
</dbReference>
<dbReference type="PANTHER" id="PTHR47098">
    <property type="entry name" value="PROTEIN MAK32"/>
    <property type="match status" value="1"/>
</dbReference>
<reference evidence="3 5" key="2">
    <citation type="submission" date="2023-09" db="EMBL/GenBank/DDBJ databases">
        <title>Complete-Gapless Cercospora beticola genome.</title>
        <authorList>
            <person name="Wyatt N.A."/>
            <person name="Spanner R.E."/>
            <person name="Bolton M.D."/>
        </authorList>
    </citation>
    <scope>NUCLEOTIDE SEQUENCE [LARGE SCALE GENOMIC DNA]</scope>
    <source>
        <strain evidence="3">Cb09-40</strain>
    </source>
</reference>
<evidence type="ECO:0000313" key="3">
    <source>
        <dbReference type="EMBL" id="WPB06872.1"/>
    </source>
</evidence>
<dbReference type="EMBL" id="LKMD01000103">
    <property type="protein sequence ID" value="PIA95612.1"/>
    <property type="molecule type" value="Genomic_DNA"/>
</dbReference>
<accession>A0A2G5HTP9</accession>
<gene>
    <name evidence="2" type="ORF">CB0940_10165</name>
    <name evidence="3" type="ORF">RHO25_011532</name>
</gene>
<protein>
    <submittedName>
        <fullName evidence="2">Hypotheticalsprotein</fullName>
    </submittedName>
</protein>
<dbReference type="AlphaFoldDB" id="A0A2G5HTP9"/>
<dbReference type="Proteomes" id="UP001302367">
    <property type="component" value="Chromosome 8"/>
</dbReference>
<name>A0A2G5HTP9_CERBT</name>
<dbReference type="Proteomes" id="UP000230605">
    <property type="component" value="Chromosome 8"/>
</dbReference>
<dbReference type="PANTHER" id="PTHR47098:SF1">
    <property type="entry name" value="PFKB FAMILY CARBOHYDRATE KINASE SUPERFAMILY (AFU_ORTHOLOGUE AFUA_4G09500)"/>
    <property type="match status" value="1"/>
</dbReference>
<dbReference type="InterPro" id="IPR011611">
    <property type="entry name" value="PfkB_dom"/>
</dbReference>
<evidence type="ECO:0000313" key="5">
    <source>
        <dbReference type="Proteomes" id="UP001302367"/>
    </source>
</evidence>
<organism evidence="2 4">
    <name type="scientific">Cercospora beticola</name>
    <name type="common">Sugarbeet leaf spot fungus</name>
    <dbReference type="NCBI Taxonomy" id="122368"/>
    <lineage>
        <taxon>Eukaryota</taxon>
        <taxon>Fungi</taxon>
        <taxon>Dikarya</taxon>
        <taxon>Ascomycota</taxon>
        <taxon>Pezizomycotina</taxon>
        <taxon>Dothideomycetes</taxon>
        <taxon>Dothideomycetidae</taxon>
        <taxon>Mycosphaerellales</taxon>
        <taxon>Mycosphaerellaceae</taxon>
        <taxon>Cercospora</taxon>
    </lineage>
</organism>
<evidence type="ECO:0000313" key="4">
    <source>
        <dbReference type="Proteomes" id="UP000230605"/>
    </source>
</evidence>
<dbReference type="InterPro" id="IPR029056">
    <property type="entry name" value="Ribokinase-like"/>
</dbReference>
<reference evidence="2 4" key="1">
    <citation type="submission" date="2015-10" db="EMBL/GenBank/DDBJ databases">
        <title>The cercosporin biosynthetic gene cluster was horizontally transferred to several fungal lineages and shown to be expanded in Cercospora beticola based on microsynteny with recipient genomes.</title>
        <authorList>
            <person name="De Jonge R."/>
            <person name="Ebert M.K."/>
            <person name="Suttle J.C."/>
            <person name="Jurick Ii W.M."/>
            <person name="Secor G.A."/>
            <person name="Thomma B.P."/>
            <person name="Van De Peer Y."/>
            <person name="Bolton M.D."/>
        </authorList>
    </citation>
    <scope>NUCLEOTIDE SEQUENCE [LARGE SCALE GENOMIC DNA]</scope>
    <source>
        <strain evidence="2 4">09-40</strain>
    </source>
</reference>
<feature type="domain" description="Carbohydrate kinase PfkB" evidence="1">
    <location>
        <begin position="184"/>
        <end position="316"/>
    </location>
</feature>
<dbReference type="OrthoDB" id="497927at2759"/>
<dbReference type="Pfam" id="PF00294">
    <property type="entry name" value="PfkB"/>
    <property type="match status" value="1"/>
</dbReference>
<evidence type="ECO:0000313" key="2">
    <source>
        <dbReference type="EMBL" id="PIA95612.1"/>
    </source>
</evidence>
<dbReference type="SUPFAM" id="SSF53613">
    <property type="entry name" value="Ribokinase-like"/>
    <property type="match status" value="1"/>
</dbReference>
<dbReference type="EMBL" id="CP134191">
    <property type="protein sequence ID" value="WPB06872.1"/>
    <property type="molecule type" value="Genomic_DNA"/>
</dbReference>
<proteinExistence type="predicted"/>
<keyword evidence="5" id="KW-1185">Reference proteome</keyword>